<sequence>MPNKSLPPPIKLDNEIADPELFEAFHAARHSERIHLLDLLESHLDNAERNYETVADIVADLRRWEAQQRSVSSEYKTN</sequence>
<dbReference type="RefSeq" id="WP_198642465.1">
    <property type="nucleotide sequence ID" value="NZ_JAEHSL010000018.1"/>
</dbReference>
<proteinExistence type="predicted"/>
<organism evidence="1 2">
    <name type="scientific">Serratia proteamaculans</name>
    <dbReference type="NCBI Taxonomy" id="28151"/>
    <lineage>
        <taxon>Bacteria</taxon>
        <taxon>Pseudomonadati</taxon>
        <taxon>Pseudomonadota</taxon>
        <taxon>Gammaproteobacteria</taxon>
        <taxon>Enterobacterales</taxon>
        <taxon>Yersiniaceae</taxon>
        <taxon>Serratia</taxon>
    </lineage>
</organism>
<evidence type="ECO:0000313" key="1">
    <source>
        <dbReference type="EMBL" id="MBI6182419.1"/>
    </source>
</evidence>
<protein>
    <submittedName>
        <fullName evidence="1">Uncharacterized protein</fullName>
    </submittedName>
</protein>
<evidence type="ECO:0000313" key="2">
    <source>
        <dbReference type="Proteomes" id="UP000639004"/>
    </source>
</evidence>
<accession>A0ABS0TVT0</accession>
<dbReference type="Proteomes" id="UP000639004">
    <property type="component" value="Unassembled WGS sequence"/>
</dbReference>
<keyword evidence="2" id="KW-1185">Reference proteome</keyword>
<reference evidence="1 2" key="1">
    <citation type="submission" date="2020-12" db="EMBL/GenBank/DDBJ databases">
        <title>Enhanced detection system for hospital associated transmission using whole genome sequencing surveillance.</title>
        <authorList>
            <person name="Harrison L.H."/>
            <person name="Van Tyne D."/>
            <person name="Marsh J.W."/>
            <person name="Griffith M.P."/>
            <person name="Snyder D.J."/>
            <person name="Cooper V.S."/>
            <person name="Mustapha M."/>
        </authorList>
    </citation>
    <scope>NUCLEOTIDE SEQUENCE [LARGE SCALE GENOMIC DNA]</scope>
    <source>
        <strain evidence="1 2">SER00238</strain>
    </source>
</reference>
<dbReference type="EMBL" id="JAEHSL010000018">
    <property type="protein sequence ID" value="MBI6182419.1"/>
    <property type="molecule type" value="Genomic_DNA"/>
</dbReference>
<comment type="caution">
    <text evidence="1">The sequence shown here is derived from an EMBL/GenBank/DDBJ whole genome shotgun (WGS) entry which is preliminary data.</text>
</comment>
<gene>
    <name evidence="1" type="ORF">JEQ07_18750</name>
</gene>
<name>A0ABS0TVT0_SERPR</name>